<dbReference type="EMBL" id="NPIA01000008">
    <property type="protein sequence ID" value="OZM56087.1"/>
    <property type="molecule type" value="Genomic_DNA"/>
</dbReference>
<proteinExistence type="predicted"/>
<dbReference type="InterPro" id="IPR019884">
    <property type="entry name" value="YtoQ_family_protein"/>
</dbReference>
<keyword evidence="2" id="KW-1185">Reference proteome</keyword>
<gene>
    <name evidence="1" type="ORF">CIB95_13340</name>
</gene>
<dbReference type="SUPFAM" id="SSF52309">
    <property type="entry name" value="N-(deoxy)ribosyltransferase-like"/>
    <property type="match status" value="1"/>
</dbReference>
<accession>A0A263BRU3</accession>
<reference evidence="2" key="1">
    <citation type="submission" date="2017-08" db="EMBL/GenBank/DDBJ databases">
        <authorList>
            <person name="Huang Z."/>
        </authorList>
    </citation>
    <scope>NUCLEOTIDE SEQUENCE [LARGE SCALE GENOMIC DNA]</scope>
    <source>
        <strain evidence="2">SA5d-4</strain>
    </source>
</reference>
<dbReference type="RefSeq" id="WP_094925964.1">
    <property type="nucleotide sequence ID" value="NZ_NPIA01000008.1"/>
</dbReference>
<dbReference type="Proteomes" id="UP000217083">
    <property type="component" value="Unassembled WGS sequence"/>
</dbReference>
<sequence>MELNVYLAGHIHGEWRKELKEKAKAMNLSVNFFSPMEEHDRSDYIGEEIIGEQPTPLQRDAVSASINNFRTQLLLEKSDAVIALFGDKYKQWNTAMDASAAISKNKPLILIRPQSLHHPLKELENKAQVTVETIDQALQVLSYVFEN</sequence>
<evidence type="ECO:0000313" key="2">
    <source>
        <dbReference type="Proteomes" id="UP000217083"/>
    </source>
</evidence>
<evidence type="ECO:0000313" key="1">
    <source>
        <dbReference type="EMBL" id="OZM56087.1"/>
    </source>
</evidence>
<dbReference type="AlphaFoldDB" id="A0A263BRU3"/>
<organism evidence="1 2">
    <name type="scientific">Lottiidibacillus patelloidae</name>
    <dbReference type="NCBI Taxonomy" id="2670334"/>
    <lineage>
        <taxon>Bacteria</taxon>
        <taxon>Bacillati</taxon>
        <taxon>Bacillota</taxon>
        <taxon>Bacilli</taxon>
        <taxon>Bacillales</taxon>
        <taxon>Bacillaceae</taxon>
        <taxon>Lottiidibacillus</taxon>
    </lineage>
</organism>
<dbReference type="Gene3D" id="3.40.50.450">
    <property type="match status" value="1"/>
</dbReference>
<evidence type="ECO:0008006" key="3">
    <source>
        <dbReference type="Google" id="ProtNLM"/>
    </source>
</evidence>
<protein>
    <recommendedName>
        <fullName evidence="3">YtoQ family protein</fullName>
    </recommendedName>
</protein>
<dbReference type="Pfam" id="PF11071">
    <property type="entry name" value="Nuc_deoxyri_tr3"/>
    <property type="match status" value="1"/>
</dbReference>
<name>A0A263BRU3_9BACI</name>
<reference evidence="1 2" key="2">
    <citation type="submission" date="2017-09" db="EMBL/GenBank/DDBJ databases">
        <title>Bacillus patelloidae sp. nov., isolated from the intestinal tract of a marine limpet.</title>
        <authorList>
            <person name="Liu R."/>
            <person name="Dong C."/>
            <person name="Shao Z."/>
        </authorList>
    </citation>
    <scope>NUCLEOTIDE SEQUENCE [LARGE SCALE GENOMIC DNA]</scope>
    <source>
        <strain evidence="1 2">SA5d-4</strain>
    </source>
</reference>
<dbReference type="NCBIfam" id="TIGR03646">
    <property type="entry name" value="YtoQ_fam"/>
    <property type="match status" value="1"/>
</dbReference>
<comment type="caution">
    <text evidence="1">The sequence shown here is derived from an EMBL/GenBank/DDBJ whole genome shotgun (WGS) entry which is preliminary data.</text>
</comment>